<sequence>MRSIGEMARDSGLGVSALRFYDRAGVLVPDRVDPASGYRWYAPGQLDEARLLARLRRSGMPLADIRLVLAGWTGADTDLVRQLLRAHLRRLEQGLSDARAEFSALRAVLDHRENPMTSLRTDTAVRLSLSGSGLAAALDAVRFAAGTDPELPMLGGILFDVEGGALCLVATDRYRMAVARAAADGHDGSLVQVTVPLPLADAMRALLDGEGQVRLAVDGDRVTLETGERQAAGQCLDHDFPDYRRLVRLPAGRRVVVDAPAFREAVRTGPVRAGGEGGTSAGLSVLEVTEDGSVALVGDGCDGRDPVAVNRAFLLDALAAGGDDRLILEFGAPTTPLAIRRPDDAHTFSLLMPVRLEE</sequence>
<comment type="caution">
    <text evidence="11">The sequence shown here is derived from an EMBL/GenBank/DDBJ whole genome shotgun (WGS) entry which is preliminary data.</text>
</comment>
<keyword evidence="9" id="KW-0175">Coiled coil</keyword>
<name>A0ABV4J0C2_9ACTN</name>
<accession>A0ABV4J0C2</accession>
<dbReference type="Proteomes" id="UP001567537">
    <property type="component" value="Unassembled WGS sequence"/>
</dbReference>
<evidence type="ECO:0000313" key="12">
    <source>
        <dbReference type="Proteomes" id="UP001567537"/>
    </source>
</evidence>
<keyword evidence="5" id="KW-0548">Nucleotidyltransferase</keyword>
<evidence type="ECO:0000256" key="2">
    <source>
        <dbReference type="ARBA" id="ARBA00010752"/>
    </source>
</evidence>
<keyword evidence="12" id="KW-1185">Reference proteome</keyword>
<dbReference type="PANTHER" id="PTHR30478">
    <property type="entry name" value="DNA POLYMERASE III SUBUNIT BETA"/>
    <property type="match status" value="1"/>
</dbReference>
<keyword evidence="6" id="KW-0235">DNA replication</keyword>
<gene>
    <name evidence="11" type="ORF">KYY02_17275</name>
</gene>
<protein>
    <submittedName>
        <fullName evidence="11">MerR family transcriptional regulator</fullName>
    </submittedName>
</protein>
<dbReference type="InterPro" id="IPR001001">
    <property type="entry name" value="DNA_polIII_beta"/>
</dbReference>
<dbReference type="InterPro" id="IPR009061">
    <property type="entry name" value="DNA-bd_dom_put_sf"/>
</dbReference>
<evidence type="ECO:0000256" key="4">
    <source>
        <dbReference type="ARBA" id="ARBA00022679"/>
    </source>
</evidence>
<dbReference type="InterPro" id="IPR022637">
    <property type="entry name" value="DNA_polIII_beta_cen"/>
</dbReference>
<dbReference type="RefSeq" id="WP_371238925.1">
    <property type="nucleotide sequence ID" value="NZ_JAHWZY010000016.1"/>
</dbReference>
<dbReference type="Pfam" id="PF02767">
    <property type="entry name" value="DNA_pol3_beta_2"/>
    <property type="match status" value="1"/>
</dbReference>
<evidence type="ECO:0000256" key="3">
    <source>
        <dbReference type="ARBA" id="ARBA00022490"/>
    </source>
</evidence>
<dbReference type="SUPFAM" id="SSF55979">
    <property type="entry name" value="DNA clamp"/>
    <property type="match status" value="2"/>
</dbReference>
<evidence type="ECO:0000256" key="5">
    <source>
        <dbReference type="ARBA" id="ARBA00022695"/>
    </source>
</evidence>
<dbReference type="SUPFAM" id="SSF46955">
    <property type="entry name" value="Putative DNA-binding domain"/>
    <property type="match status" value="1"/>
</dbReference>
<dbReference type="PROSITE" id="PS50937">
    <property type="entry name" value="HTH_MERR_2"/>
    <property type="match status" value="1"/>
</dbReference>
<dbReference type="Gene3D" id="3.10.150.10">
    <property type="entry name" value="DNA Polymerase III, subunit A, domain 2"/>
    <property type="match status" value="2"/>
</dbReference>
<reference evidence="11 12" key="1">
    <citation type="journal article" date="2021" name="Res Sq">
        <title>Streptomyces Pimoensis sp. nov., Isolated From the Taklimakan Desert in Xinjiang, China.</title>
        <authorList>
            <person name="Zhang P."/>
            <person name="Luo X."/>
            <person name="Luo X."/>
            <person name="Liu Z."/>
            <person name="Xia Z."/>
            <person name="Wan C."/>
            <person name="zhang L."/>
        </authorList>
    </citation>
    <scope>NUCLEOTIDE SEQUENCE [LARGE SCALE GENOMIC DNA]</scope>
    <source>
        <strain evidence="11 12">TRM75549</strain>
    </source>
</reference>
<evidence type="ECO:0000256" key="9">
    <source>
        <dbReference type="SAM" id="Coils"/>
    </source>
</evidence>
<evidence type="ECO:0000256" key="8">
    <source>
        <dbReference type="ARBA" id="ARBA00023125"/>
    </source>
</evidence>
<keyword evidence="3" id="KW-0963">Cytoplasm</keyword>
<comment type="similarity">
    <text evidence="2">Belongs to the beta sliding clamp family.</text>
</comment>
<feature type="coiled-coil region" evidence="9">
    <location>
        <begin position="81"/>
        <end position="108"/>
    </location>
</feature>
<evidence type="ECO:0000256" key="1">
    <source>
        <dbReference type="ARBA" id="ARBA00004496"/>
    </source>
</evidence>
<dbReference type="InterPro" id="IPR000551">
    <property type="entry name" value="MerR-type_HTH_dom"/>
</dbReference>
<dbReference type="Pfam" id="PF13411">
    <property type="entry name" value="MerR_1"/>
    <property type="match status" value="1"/>
</dbReference>
<evidence type="ECO:0000259" key="10">
    <source>
        <dbReference type="PROSITE" id="PS50937"/>
    </source>
</evidence>
<feature type="domain" description="HTH merR-type" evidence="10">
    <location>
        <begin position="1"/>
        <end position="71"/>
    </location>
</feature>
<evidence type="ECO:0000313" key="11">
    <source>
        <dbReference type="EMBL" id="MEZ3180376.1"/>
    </source>
</evidence>
<keyword evidence="8" id="KW-0238">DNA-binding</keyword>
<dbReference type="EMBL" id="JAHWZY010000016">
    <property type="protein sequence ID" value="MEZ3180376.1"/>
    <property type="molecule type" value="Genomic_DNA"/>
</dbReference>
<dbReference type="CDD" id="cd01107">
    <property type="entry name" value="HTH_BmrR"/>
    <property type="match status" value="1"/>
</dbReference>
<keyword evidence="4" id="KW-0808">Transferase</keyword>
<dbReference type="SMART" id="SM00480">
    <property type="entry name" value="POL3Bc"/>
    <property type="match status" value="1"/>
</dbReference>
<dbReference type="InterPro" id="IPR046938">
    <property type="entry name" value="DNA_clamp_sf"/>
</dbReference>
<evidence type="ECO:0000256" key="6">
    <source>
        <dbReference type="ARBA" id="ARBA00022705"/>
    </source>
</evidence>
<dbReference type="PANTHER" id="PTHR30478:SF0">
    <property type="entry name" value="BETA SLIDING CLAMP"/>
    <property type="match status" value="1"/>
</dbReference>
<dbReference type="SMART" id="SM00422">
    <property type="entry name" value="HTH_MERR"/>
    <property type="match status" value="1"/>
</dbReference>
<comment type="subcellular location">
    <subcellularLocation>
        <location evidence="1">Cytoplasm</location>
    </subcellularLocation>
</comment>
<dbReference type="CDD" id="cd00140">
    <property type="entry name" value="beta_clamp"/>
    <property type="match status" value="1"/>
</dbReference>
<proteinExistence type="inferred from homology"/>
<evidence type="ECO:0000256" key="7">
    <source>
        <dbReference type="ARBA" id="ARBA00022932"/>
    </source>
</evidence>
<organism evidence="11 12">
    <name type="scientific">Streptomyces pimonensis</name>
    <dbReference type="NCBI Taxonomy" id="2860288"/>
    <lineage>
        <taxon>Bacteria</taxon>
        <taxon>Bacillati</taxon>
        <taxon>Actinomycetota</taxon>
        <taxon>Actinomycetes</taxon>
        <taxon>Kitasatosporales</taxon>
        <taxon>Streptomycetaceae</taxon>
        <taxon>Streptomyces</taxon>
    </lineage>
</organism>
<dbReference type="Gene3D" id="1.10.1660.10">
    <property type="match status" value="1"/>
</dbReference>
<keyword evidence="7" id="KW-0239">DNA-directed DNA polymerase</keyword>